<keyword evidence="4" id="KW-1185">Reference proteome</keyword>
<keyword evidence="2" id="KW-0732">Signal</keyword>
<evidence type="ECO:0000256" key="1">
    <source>
        <dbReference type="SAM" id="Coils"/>
    </source>
</evidence>
<sequence>MGWLPVVTILELIFPTLVRAFYLRGTYGLGGPLISTIRRVEIQLDPESIYRIFYIAPVGLKVYESNTWPTLPGFELRETIQRMYGLTDTQGMGKPLAHSLTVSSRVLHHVICFILLRRGRYQDERFERMEDHMNQQQAAFDHLQQRIKRIESRQESQHEEMMAYLRSMFPPPPPQP</sequence>
<dbReference type="Proteomes" id="UP001227230">
    <property type="component" value="Chromosome 12"/>
</dbReference>
<accession>A0ABY9CXB6</accession>
<protein>
    <submittedName>
        <fullName evidence="3">Uncharacterized protein</fullName>
    </submittedName>
</protein>
<feature type="chain" id="PRO_5045347911" evidence="2">
    <location>
        <begin position="21"/>
        <end position="176"/>
    </location>
</feature>
<dbReference type="EMBL" id="CP126659">
    <property type="protein sequence ID" value="WJZ99902.1"/>
    <property type="molecule type" value="Genomic_DNA"/>
</dbReference>
<evidence type="ECO:0000313" key="3">
    <source>
        <dbReference type="EMBL" id="WJZ99902.1"/>
    </source>
</evidence>
<feature type="coiled-coil region" evidence="1">
    <location>
        <begin position="126"/>
        <end position="160"/>
    </location>
</feature>
<organism evidence="3 4">
    <name type="scientific">Vitis vinifera</name>
    <name type="common">Grape</name>
    <dbReference type="NCBI Taxonomy" id="29760"/>
    <lineage>
        <taxon>Eukaryota</taxon>
        <taxon>Viridiplantae</taxon>
        <taxon>Streptophyta</taxon>
        <taxon>Embryophyta</taxon>
        <taxon>Tracheophyta</taxon>
        <taxon>Spermatophyta</taxon>
        <taxon>Magnoliopsida</taxon>
        <taxon>eudicotyledons</taxon>
        <taxon>Gunneridae</taxon>
        <taxon>Pentapetalae</taxon>
        <taxon>rosids</taxon>
        <taxon>Vitales</taxon>
        <taxon>Vitaceae</taxon>
        <taxon>Viteae</taxon>
        <taxon>Vitis</taxon>
    </lineage>
</organism>
<keyword evidence="1" id="KW-0175">Coiled coil</keyword>
<name>A0ABY9CXB6_VITVI</name>
<proteinExistence type="predicted"/>
<reference evidence="3 4" key="1">
    <citation type="journal article" date="2023" name="Hortic Res">
        <title>The complete reference genome for grapevine (Vitis vinifera L.) genetics and breeding.</title>
        <authorList>
            <person name="Shi X."/>
            <person name="Cao S."/>
            <person name="Wang X."/>
            <person name="Huang S."/>
            <person name="Wang Y."/>
            <person name="Liu Z."/>
            <person name="Liu W."/>
            <person name="Leng X."/>
            <person name="Peng Y."/>
            <person name="Wang N."/>
            <person name="Wang Y."/>
            <person name="Ma Z."/>
            <person name="Xu X."/>
            <person name="Zhang F."/>
            <person name="Xue H."/>
            <person name="Zhong H."/>
            <person name="Wang Y."/>
            <person name="Zhang K."/>
            <person name="Velt A."/>
            <person name="Avia K."/>
            <person name="Holtgrawe D."/>
            <person name="Grimplet J."/>
            <person name="Matus J.T."/>
            <person name="Ware D."/>
            <person name="Wu X."/>
            <person name="Wang H."/>
            <person name="Liu C."/>
            <person name="Fang Y."/>
            <person name="Rustenholz C."/>
            <person name="Cheng Z."/>
            <person name="Xiao H."/>
            <person name="Zhou Y."/>
        </authorList>
    </citation>
    <scope>NUCLEOTIDE SEQUENCE [LARGE SCALE GENOMIC DNA]</scope>
    <source>
        <strain evidence="4">cv. Pinot noir / PN40024</strain>
        <tissue evidence="3">Leaf</tissue>
    </source>
</reference>
<evidence type="ECO:0000313" key="4">
    <source>
        <dbReference type="Proteomes" id="UP001227230"/>
    </source>
</evidence>
<feature type="signal peptide" evidence="2">
    <location>
        <begin position="1"/>
        <end position="20"/>
    </location>
</feature>
<evidence type="ECO:0000256" key="2">
    <source>
        <dbReference type="SAM" id="SignalP"/>
    </source>
</evidence>
<gene>
    <name evidence="3" type="ORF">VitviT2T_018309</name>
</gene>